<protein>
    <submittedName>
        <fullName evidence="1">Asparagine-rich antigen</fullName>
    </submittedName>
</protein>
<dbReference type="EMBL" id="JROU02000784">
    <property type="protein sequence ID" value="OEH78305.1"/>
    <property type="molecule type" value="Genomic_DNA"/>
</dbReference>
<dbReference type="AlphaFoldDB" id="A0A1D3D4D1"/>
<comment type="caution">
    <text evidence="1">The sequence shown here is derived from an EMBL/GenBank/DDBJ whole genome shotgun (WGS) entry which is preliminary data.</text>
</comment>
<reference evidence="1 2" key="1">
    <citation type="journal article" date="2016" name="BMC Genomics">
        <title>Comparative genomics reveals Cyclospora cayetanensis possesses coccidia-like metabolism and invasion components but unique surface antigens.</title>
        <authorList>
            <person name="Liu S."/>
            <person name="Wang L."/>
            <person name="Zheng H."/>
            <person name="Xu Z."/>
            <person name="Roellig D.M."/>
            <person name="Li N."/>
            <person name="Frace M.A."/>
            <person name="Tang K."/>
            <person name="Arrowood M.J."/>
            <person name="Moss D.M."/>
            <person name="Zhang L."/>
            <person name="Feng Y."/>
            <person name="Xiao L."/>
        </authorList>
    </citation>
    <scope>NUCLEOTIDE SEQUENCE [LARGE SCALE GENOMIC DNA]</scope>
    <source>
        <strain evidence="1 2">CHN_HEN01</strain>
    </source>
</reference>
<dbReference type="Proteomes" id="UP000095192">
    <property type="component" value="Unassembled WGS sequence"/>
</dbReference>
<accession>A0A1D3D4D1</accession>
<dbReference type="VEuPathDB" id="ToxoDB:cyc_04920"/>
<evidence type="ECO:0000313" key="2">
    <source>
        <dbReference type="Proteomes" id="UP000095192"/>
    </source>
</evidence>
<proteinExistence type="predicted"/>
<gene>
    <name evidence="1" type="ORF">cyc_04920</name>
</gene>
<dbReference type="InParanoid" id="A0A1D3D4D1"/>
<organism evidence="1 2">
    <name type="scientific">Cyclospora cayetanensis</name>
    <dbReference type="NCBI Taxonomy" id="88456"/>
    <lineage>
        <taxon>Eukaryota</taxon>
        <taxon>Sar</taxon>
        <taxon>Alveolata</taxon>
        <taxon>Apicomplexa</taxon>
        <taxon>Conoidasida</taxon>
        <taxon>Coccidia</taxon>
        <taxon>Eucoccidiorida</taxon>
        <taxon>Eimeriorina</taxon>
        <taxon>Eimeriidae</taxon>
        <taxon>Cyclospora</taxon>
    </lineage>
</organism>
<sequence length="209" mass="23398">MAAASSSLLLENSDIQCSVIAYPLFPDGATISTSSSNPICPCDIASQEIADYHNIQYQVSSNIKATDALVPAVEVKATCLHQCLPDVQQATIARLGQLIPLGMWNSILEEYQAPRLLYSKLRDMASNRQIKGVRLEFRKKEWIAAWTDAAGRERRRYFSIRQNGEAEAFYMAVKTRADALSEGARVRWGTMCRKLPKLSQRKFVGKCLH</sequence>
<evidence type="ECO:0000313" key="1">
    <source>
        <dbReference type="EMBL" id="OEH78305.1"/>
    </source>
</evidence>
<name>A0A1D3D4D1_9EIME</name>
<dbReference type="Gene3D" id="1.20.5.2050">
    <property type="match status" value="1"/>
</dbReference>
<keyword evidence="2" id="KW-1185">Reference proteome</keyword>